<keyword evidence="6 9" id="KW-1133">Transmembrane helix</keyword>
<gene>
    <name evidence="11" type="ORF">GCM10023321_84660</name>
</gene>
<dbReference type="EMBL" id="BAABJP010000068">
    <property type="protein sequence ID" value="GAA5176392.1"/>
    <property type="molecule type" value="Genomic_DNA"/>
</dbReference>
<feature type="transmembrane region" description="Helical" evidence="9">
    <location>
        <begin position="228"/>
        <end position="246"/>
    </location>
</feature>
<feature type="transmembrane region" description="Helical" evidence="9">
    <location>
        <begin position="295"/>
        <end position="319"/>
    </location>
</feature>
<evidence type="ECO:0000256" key="8">
    <source>
        <dbReference type="SAM" id="MobiDB-lite"/>
    </source>
</evidence>
<evidence type="ECO:0000259" key="10">
    <source>
        <dbReference type="PROSITE" id="PS50850"/>
    </source>
</evidence>
<dbReference type="RefSeq" id="WP_185065769.1">
    <property type="nucleotide sequence ID" value="NZ_BAABJP010000068.1"/>
</dbReference>
<feature type="transmembrane region" description="Helical" evidence="9">
    <location>
        <begin position="358"/>
        <end position="375"/>
    </location>
</feature>
<accession>A0ABP9RG70</accession>
<keyword evidence="3" id="KW-0813">Transport</keyword>
<feature type="transmembrane region" description="Helical" evidence="9">
    <location>
        <begin position="38"/>
        <end position="65"/>
    </location>
</feature>
<reference evidence="12" key="1">
    <citation type="journal article" date="2019" name="Int. J. Syst. Evol. Microbiol.">
        <title>The Global Catalogue of Microorganisms (GCM) 10K type strain sequencing project: providing services to taxonomists for standard genome sequencing and annotation.</title>
        <authorList>
            <consortium name="The Broad Institute Genomics Platform"/>
            <consortium name="The Broad Institute Genome Sequencing Center for Infectious Disease"/>
            <person name="Wu L."/>
            <person name="Ma J."/>
        </authorList>
    </citation>
    <scope>NUCLEOTIDE SEQUENCE [LARGE SCALE GENOMIC DNA]</scope>
    <source>
        <strain evidence="12">JCM 18303</strain>
    </source>
</reference>
<evidence type="ECO:0000256" key="4">
    <source>
        <dbReference type="ARBA" id="ARBA00022475"/>
    </source>
</evidence>
<evidence type="ECO:0000256" key="1">
    <source>
        <dbReference type="ARBA" id="ARBA00004651"/>
    </source>
</evidence>
<dbReference type="Gene3D" id="1.20.1250.20">
    <property type="entry name" value="MFS general substrate transporter like domains"/>
    <property type="match status" value="1"/>
</dbReference>
<protein>
    <submittedName>
        <fullName evidence="11">DHA2 family efflux MFS transporter permease subunit</fullName>
    </submittedName>
</protein>
<dbReference type="CDD" id="cd17503">
    <property type="entry name" value="MFS_LmrB_MDR_like"/>
    <property type="match status" value="1"/>
</dbReference>
<dbReference type="PRINTS" id="PR01036">
    <property type="entry name" value="TCRTETB"/>
</dbReference>
<keyword evidence="4" id="KW-1003">Cell membrane</keyword>
<feature type="transmembrane region" description="Helical" evidence="9">
    <location>
        <begin position="331"/>
        <end position="352"/>
    </location>
</feature>
<evidence type="ECO:0000256" key="6">
    <source>
        <dbReference type="ARBA" id="ARBA00022989"/>
    </source>
</evidence>
<evidence type="ECO:0000256" key="2">
    <source>
        <dbReference type="ARBA" id="ARBA00008537"/>
    </source>
</evidence>
<proteinExistence type="inferred from homology"/>
<feature type="transmembrane region" description="Helical" evidence="9">
    <location>
        <begin position="132"/>
        <end position="154"/>
    </location>
</feature>
<dbReference type="InterPro" id="IPR004638">
    <property type="entry name" value="EmrB-like"/>
</dbReference>
<feature type="transmembrane region" description="Helical" evidence="9">
    <location>
        <begin position="495"/>
        <end position="515"/>
    </location>
</feature>
<dbReference type="Gene3D" id="1.20.1720.10">
    <property type="entry name" value="Multidrug resistance protein D"/>
    <property type="match status" value="1"/>
</dbReference>
<dbReference type="PROSITE" id="PS50850">
    <property type="entry name" value="MFS"/>
    <property type="match status" value="1"/>
</dbReference>
<organism evidence="11 12">
    <name type="scientific">Pseudonocardia eucalypti</name>
    <dbReference type="NCBI Taxonomy" id="648755"/>
    <lineage>
        <taxon>Bacteria</taxon>
        <taxon>Bacillati</taxon>
        <taxon>Actinomycetota</taxon>
        <taxon>Actinomycetes</taxon>
        <taxon>Pseudonocardiales</taxon>
        <taxon>Pseudonocardiaceae</taxon>
        <taxon>Pseudonocardia</taxon>
    </lineage>
</organism>
<dbReference type="Pfam" id="PF07690">
    <property type="entry name" value="MFS_1"/>
    <property type="match status" value="1"/>
</dbReference>
<evidence type="ECO:0000313" key="11">
    <source>
        <dbReference type="EMBL" id="GAA5176392.1"/>
    </source>
</evidence>
<feature type="domain" description="Major facilitator superfamily (MFS) profile" evidence="10">
    <location>
        <begin position="41"/>
        <end position="522"/>
    </location>
</feature>
<dbReference type="InterPro" id="IPR036259">
    <property type="entry name" value="MFS_trans_sf"/>
</dbReference>
<keyword evidence="5 9" id="KW-0812">Transmembrane</keyword>
<feature type="transmembrane region" description="Helical" evidence="9">
    <location>
        <begin position="77"/>
        <end position="96"/>
    </location>
</feature>
<comment type="subcellular location">
    <subcellularLocation>
        <location evidence="1">Cell membrane</location>
        <topology evidence="1">Multi-pass membrane protein</topology>
    </subcellularLocation>
</comment>
<dbReference type="InterPro" id="IPR020846">
    <property type="entry name" value="MFS_dom"/>
</dbReference>
<evidence type="ECO:0000313" key="12">
    <source>
        <dbReference type="Proteomes" id="UP001428817"/>
    </source>
</evidence>
<dbReference type="PANTHER" id="PTHR42718:SF9">
    <property type="entry name" value="MAJOR FACILITATOR SUPERFAMILY MULTIDRUG TRANSPORTER MFSC"/>
    <property type="match status" value="1"/>
</dbReference>
<dbReference type="SUPFAM" id="SSF103473">
    <property type="entry name" value="MFS general substrate transporter"/>
    <property type="match status" value="2"/>
</dbReference>
<feature type="region of interest" description="Disordered" evidence="8">
    <location>
        <begin position="1"/>
        <end position="32"/>
    </location>
</feature>
<dbReference type="NCBIfam" id="TIGR00711">
    <property type="entry name" value="efflux_EmrB"/>
    <property type="match status" value="1"/>
</dbReference>
<comment type="similarity">
    <text evidence="2">Belongs to the major facilitator superfamily. EmrB family.</text>
</comment>
<feature type="transmembrane region" description="Helical" evidence="9">
    <location>
        <begin position="195"/>
        <end position="216"/>
    </location>
</feature>
<sequence length="534" mass="56857">MARTEELSVATEEAPRPVGPVPTPPAPVAPARGPGEGWGIPLIVVIIGMFMSVLDTSIVNVAVPTIQREYNVTTDQIQWITTAYMLCLGVVVPTSAWLGDRLGLRRMYLLSLVTFGAFSALCGMADDLGSMIFFRILQAVPGGMLPVTCLTILMRMVPPQKLGAAMGLYGLGIVVAPGVGPTLGGYLVEYVNWRLIFYINVPIGIIGAIAAMAVLPHFPAKPGRRFDLPGFLCIAGGMFALLLALSEGQTWGWTSYPILVLAAAAVNLLLLFVAIELKVAEPLLDVRVFTHWPFINSLLLIAILSIGLFAVLFYVPLFLQEGQGMTAWHTGLVLLPQALMMMVTMPAAGRIYDRFGPRWPAVVGLTLCGIGTLLLSQINADMTRPELIMWMMIRAAGIGLAMMPIMTGGLASLPPGIVSSGSAFNTLTQRVTASFGLAALTALATTQQAQFMSNRASLLSTGANTDPRIVAMQEQGPGGLIALWRQTQVQVEAQAYSNVFLIAGICTLAGVLLALRLRSGKPAKGEDAEPVEVG</sequence>
<feature type="transmembrane region" description="Helical" evidence="9">
    <location>
        <begin position="166"/>
        <end position="188"/>
    </location>
</feature>
<evidence type="ECO:0000256" key="7">
    <source>
        <dbReference type="ARBA" id="ARBA00023136"/>
    </source>
</evidence>
<keyword evidence="7 9" id="KW-0472">Membrane</keyword>
<dbReference type="InterPro" id="IPR011701">
    <property type="entry name" value="MFS"/>
</dbReference>
<feature type="transmembrane region" description="Helical" evidence="9">
    <location>
        <begin position="258"/>
        <end position="275"/>
    </location>
</feature>
<dbReference type="PANTHER" id="PTHR42718">
    <property type="entry name" value="MAJOR FACILITATOR SUPERFAMILY MULTIDRUG TRANSPORTER MFSC"/>
    <property type="match status" value="1"/>
</dbReference>
<name>A0ABP9RG70_9PSEU</name>
<evidence type="ECO:0000256" key="9">
    <source>
        <dbReference type="SAM" id="Phobius"/>
    </source>
</evidence>
<feature type="compositionally biased region" description="Pro residues" evidence="8">
    <location>
        <begin position="17"/>
        <end position="28"/>
    </location>
</feature>
<feature type="transmembrane region" description="Helical" evidence="9">
    <location>
        <begin position="108"/>
        <end position="125"/>
    </location>
</feature>
<comment type="caution">
    <text evidence="11">The sequence shown here is derived from an EMBL/GenBank/DDBJ whole genome shotgun (WGS) entry which is preliminary data.</text>
</comment>
<evidence type="ECO:0000256" key="3">
    <source>
        <dbReference type="ARBA" id="ARBA00022448"/>
    </source>
</evidence>
<evidence type="ECO:0000256" key="5">
    <source>
        <dbReference type="ARBA" id="ARBA00022692"/>
    </source>
</evidence>
<dbReference type="Proteomes" id="UP001428817">
    <property type="component" value="Unassembled WGS sequence"/>
</dbReference>
<keyword evidence="12" id="KW-1185">Reference proteome</keyword>